<name>A0ABT2KFZ7_9RHOB</name>
<keyword evidence="2" id="KW-1133">Transmembrane helix</keyword>
<keyword evidence="4" id="KW-1185">Reference proteome</keyword>
<reference evidence="4" key="1">
    <citation type="submission" date="2023-07" db="EMBL/GenBank/DDBJ databases">
        <title>Yangia mangrovi SAOS 153D genome.</title>
        <authorList>
            <person name="Verma A."/>
            <person name="Pal Y."/>
            <person name="Sundharam S."/>
            <person name="Bisht B."/>
            <person name="Srinivasan K."/>
        </authorList>
    </citation>
    <scope>NUCLEOTIDE SEQUENCE [LARGE SCALE GENOMIC DNA]</scope>
    <source>
        <strain evidence="4">SAOS 153D</strain>
    </source>
</reference>
<sequence>MSDYTADTHTPRTPRPDQRPVRDHTTTTTTTTTKSGAGAGMAFILGIVVVVLAVLAWAMFGGDDAATTTAPADDVNVTIEDGSAPAESAAPVETAPAEQAAPVETAPEAAPEAAPATDGAAEETNGN</sequence>
<comment type="caution">
    <text evidence="3">The sequence shown here is derived from an EMBL/GenBank/DDBJ whole genome shotgun (WGS) entry which is preliminary data.</text>
</comment>
<dbReference type="Proteomes" id="UP000217448">
    <property type="component" value="Unassembled WGS sequence"/>
</dbReference>
<feature type="transmembrane region" description="Helical" evidence="2">
    <location>
        <begin position="39"/>
        <end position="60"/>
    </location>
</feature>
<evidence type="ECO:0000256" key="1">
    <source>
        <dbReference type="SAM" id="MobiDB-lite"/>
    </source>
</evidence>
<evidence type="ECO:0000313" key="3">
    <source>
        <dbReference type="EMBL" id="MCT4369279.1"/>
    </source>
</evidence>
<keyword evidence="2" id="KW-0812">Transmembrane</keyword>
<accession>A0ABT2KFZ7</accession>
<feature type="region of interest" description="Disordered" evidence="1">
    <location>
        <begin position="80"/>
        <end position="127"/>
    </location>
</feature>
<dbReference type="EMBL" id="NTHN02000003">
    <property type="protein sequence ID" value="MCT4369279.1"/>
    <property type="molecule type" value="Genomic_DNA"/>
</dbReference>
<organism evidence="3 4">
    <name type="scientific">Alloyangia mangrovi</name>
    <dbReference type="NCBI Taxonomy" id="1779329"/>
    <lineage>
        <taxon>Bacteria</taxon>
        <taxon>Pseudomonadati</taxon>
        <taxon>Pseudomonadota</taxon>
        <taxon>Alphaproteobacteria</taxon>
        <taxon>Rhodobacterales</taxon>
        <taxon>Roseobacteraceae</taxon>
        <taxon>Alloyangia</taxon>
    </lineage>
</organism>
<evidence type="ECO:0000256" key="2">
    <source>
        <dbReference type="SAM" id="Phobius"/>
    </source>
</evidence>
<feature type="compositionally biased region" description="Low complexity" evidence="1">
    <location>
        <begin position="89"/>
        <end position="127"/>
    </location>
</feature>
<keyword evidence="2" id="KW-0472">Membrane</keyword>
<evidence type="ECO:0000313" key="4">
    <source>
        <dbReference type="Proteomes" id="UP000217448"/>
    </source>
</evidence>
<protein>
    <submittedName>
        <fullName evidence="3">Uncharacterized protein</fullName>
    </submittedName>
</protein>
<dbReference type="RefSeq" id="WP_224846638.1">
    <property type="nucleotide sequence ID" value="NZ_NTHN02000003.1"/>
</dbReference>
<feature type="compositionally biased region" description="Basic and acidic residues" evidence="1">
    <location>
        <begin position="14"/>
        <end position="25"/>
    </location>
</feature>
<gene>
    <name evidence="3" type="ORF">CLG85_002520</name>
</gene>
<feature type="region of interest" description="Disordered" evidence="1">
    <location>
        <begin position="1"/>
        <end position="36"/>
    </location>
</feature>
<proteinExistence type="predicted"/>